<dbReference type="InterPro" id="IPR052344">
    <property type="entry name" value="Transposase-related"/>
</dbReference>
<evidence type="ECO:0000313" key="5">
    <source>
        <dbReference type="EMBL" id="KKK78269.1"/>
    </source>
</evidence>
<evidence type="ECO:0000256" key="1">
    <source>
        <dbReference type="SAM" id="Coils"/>
    </source>
</evidence>
<dbReference type="InterPro" id="IPR045618">
    <property type="entry name" value="DUF6444"/>
</dbReference>
<keyword evidence="1" id="KW-0175">Coiled coil</keyword>
<dbReference type="Pfam" id="PF20042">
    <property type="entry name" value="DUF6444"/>
    <property type="match status" value="1"/>
</dbReference>
<feature type="region of interest" description="Disordered" evidence="2">
    <location>
        <begin position="43"/>
        <end position="90"/>
    </location>
</feature>
<feature type="coiled-coil region" evidence="1">
    <location>
        <begin position="15"/>
        <end position="42"/>
    </location>
</feature>
<reference evidence="5" key="1">
    <citation type="journal article" date="2015" name="Nature">
        <title>Complex archaea that bridge the gap between prokaryotes and eukaryotes.</title>
        <authorList>
            <person name="Spang A."/>
            <person name="Saw J.H."/>
            <person name="Jorgensen S.L."/>
            <person name="Zaremba-Niedzwiedzka K."/>
            <person name="Martijn J."/>
            <person name="Lind A.E."/>
            <person name="van Eijk R."/>
            <person name="Schleper C."/>
            <person name="Guy L."/>
            <person name="Ettema T.J."/>
        </authorList>
    </citation>
    <scope>NUCLEOTIDE SEQUENCE</scope>
</reference>
<evidence type="ECO:0008006" key="6">
    <source>
        <dbReference type="Google" id="ProtNLM"/>
    </source>
</evidence>
<evidence type="ECO:0000259" key="3">
    <source>
        <dbReference type="Pfam" id="PF03050"/>
    </source>
</evidence>
<dbReference type="PANTHER" id="PTHR33678">
    <property type="entry name" value="BLL1576 PROTEIN"/>
    <property type="match status" value="1"/>
</dbReference>
<comment type="caution">
    <text evidence="5">The sequence shown here is derived from an EMBL/GenBank/DDBJ whole genome shotgun (WGS) entry which is preliminary data.</text>
</comment>
<evidence type="ECO:0000256" key="2">
    <source>
        <dbReference type="SAM" id="MobiDB-lite"/>
    </source>
</evidence>
<accession>A0A0F9AID0</accession>
<dbReference type="EMBL" id="LAZR01054566">
    <property type="protein sequence ID" value="KKK78269.1"/>
    <property type="molecule type" value="Genomic_DNA"/>
</dbReference>
<feature type="compositionally biased region" description="Basic residues" evidence="2">
    <location>
        <begin position="67"/>
        <end position="78"/>
    </location>
</feature>
<dbReference type="InterPro" id="IPR004291">
    <property type="entry name" value="Transposase_IS66_central"/>
</dbReference>
<name>A0A0F9AID0_9ZZZZ</name>
<proteinExistence type="predicted"/>
<dbReference type="PANTHER" id="PTHR33678:SF1">
    <property type="entry name" value="BLL1576 PROTEIN"/>
    <property type="match status" value="1"/>
</dbReference>
<protein>
    <recommendedName>
        <fullName evidence="6">Transposase IS66 central domain-containing protein</fullName>
    </recommendedName>
</protein>
<feature type="domain" description="DUF6444" evidence="4">
    <location>
        <begin position="20"/>
        <end position="91"/>
    </location>
</feature>
<dbReference type="Pfam" id="PF03050">
    <property type="entry name" value="DDE_Tnp_IS66"/>
    <property type="match status" value="1"/>
</dbReference>
<feature type="non-terminal residue" evidence="5">
    <location>
        <position position="330"/>
    </location>
</feature>
<dbReference type="AlphaFoldDB" id="A0A0F9AID0"/>
<organism evidence="5">
    <name type="scientific">marine sediment metagenome</name>
    <dbReference type="NCBI Taxonomy" id="412755"/>
    <lineage>
        <taxon>unclassified sequences</taxon>
        <taxon>metagenomes</taxon>
        <taxon>ecological metagenomes</taxon>
    </lineage>
</organism>
<sequence>MDKADTSYHALVAFIKDLQQTVEDLQQTVAELVEENTVLKARIHELEHPKNSNNSSVPPSKDENRAKKNQSLRKKSGKKTGGQFGHKGHTLKMVENPDKVINHMPDICAGCGISLADHESYSIVKRQVVEIPPIQPIFVEHRNHSKECTCGYITHAEFPVGVNSPIQYSSRIEDLIAYLSVGQYMSYNRIASFCRDVLHIPLSQGSINNMLDRVTRKSLPTYEKIRHFIQLSEEVGGDETGAKLNGDKWWFWVWQNVLATYITASDNRAFRTIEEHFPDGFENAVLLSDRYGAQLKTNALTHQLCLSHLLRDLNYLIELTDSAVVKRFRL</sequence>
<feature type="domain" description="Transposase IS66 central" evidence="3">
    <location>
        <begin position="168"/>
        <end position="323"/>
    </location>
</feature>
<evidence type="ECO:0000259" key="4">
    <source>
        <dbReference type="Pfam" id="PF20042"/>
    </source>
</evidence>
<gene>
    <name evidence="5" type="ORF">LCGC14_2845260</name>
</gene>